<evidence type="ECO:0000313" key="10">
    <source>
        <dbReference type="EMBL" id="KNC76321.1"/>
    </source>
</evidence>
<dbReference type="FunFam" id="3.30.70.330:FF:000382">
    <property type="entry name" value="G-patch domain-containing protein"/>
    <property type="match status" value="1"/>
</dbReference>
<dbReference type="InterPro" id="IPR040052">
    <property type="entry name" value="RBM17"/>
</dbReference>
<evidence type="ECO:0000256" key="3">
    <source>
        <dbReference type="ARBA" id="ARBA00022884"/>
    </source>
</evidence>
<dbReference type="PIRSF" id="PIRSF031066">
    <property type="entry name" value="Splicing_factor_SPF45"/>
    <property type="match status" value="1"/>
</dbReference>
<dbReference type="CDD" id="cd12647">
    <property type="entry name" value="RRM_UHM_SPF45"/>
    <property type="match status" value="1"/>
</dbReference>
<dbReference type="GeneID" id="25911678"/>
<feature type="compositionally biased region" description="Basic and acidic residues" evidence="7">
    <location>
        <begin position="171"/>
        <end position="253"/>
    </location>
</feature>
<name>A0A0L0FIL2_9EUKA</name>
<dbReference type="GO" id="GO:0003723">
    <property type="term" value="F:RNA binding"/>
    <property type="evidence" value="ECO:0007669"/>
    <property type="project" value="UniProtKB-UniRule"/>
</dbReference>
<dbReference type="GO" id="GO:0045292">
    <property type="term" value="P:mRNA cis splicing, via spliceosome"/>
    <property type="evidence" value="ECO:0007669"/>
    <property type="project" value="UniProtKB-UniRule"/>
</dbReference>
<feature type="domain" description="G-patch" evidence="9">
    <location>
        <begin position="351"/>
        <end position="383"/>
    </location>
</feature>
<dbReference type="EMBL" id="KQ243153">
    <property type="protein sequence ID" value="KNC76321.1"/>
    <property type="molecule type" value="Genomic_DNA"/>
</dbReference>
<dbReference type="RefSeq" id="XP_014150223.1">
    <property type="nucleotide sequence ID" value="XM_014294748.1"/>
</dbReference>
<dbReference type="SMART" id="SM00443">
    <property type="entry name" value="G_patch"/>
    <property type="match status" value="1"/>
</dbReference>
<evidence type="ECO:0000256" key="5">
    <source>
        <dbReference type="ARBA" id="ARBA00023242"/>
    </source>
</evidence>
<dbReference type="InterPro" id="IPR034653">
    <property type="entry name" value="SPF45_RRM"/>
</dbReference>
<organism evidence="10 11">
    <name type="scientific">Sphaeroforma arctica JP610</name>
    <dbReference type="NCBI Taxonomy" id="667725"/>
    <lineage>
        <taxon>Eukaryota</taxon>
        <taxon>Ichthyosporea</taxon>
        <taxon>Ichthyophonida</taxon>
        <taxon>Sphaeroforma</taxon>
    </lineage>
</organism>
<keyword evidence="5" id="KW-0539">Nucleus</keyword>
<feature type="domain" description="RRM" evidence="8">
    <location>
        <begin position="412"/>
        <end position="498"/>
    </location>
</feature>
<dbReference type="STRING" id="667725.A0A0L0FIL2"/>
<dbReference type="Pfam" id="PF01585">
    <property type="entry name" value="G-patch"/>
    <property type="match status" value="1"/>
</dbReference>
<dbReference type="SMART" id="SM00361">
    <property type="entry name" value="RRM_1"/>
    <property type="match status" value="1"/>
</dbReference>
<feature type="compositionally biased region" description="Polar residues" evidence="7">
    <location>
        <begin position="38"/>
        <end position="56"/>
    </location>
</feature>
<feature type="compositionally biased region" description="Low complexity" evidence="7">
    <location>
        <begin position="285"/>
        <end position="303"/>
    </location>
</feature>
<dbReference type="PROSITE" id="PS50174">
    <property type="entry name" value="G_PATCH"/>
    <property type="match status" value="1"/>
</dbReference>
<evidence type="ECO:0000259" key="9">
    <source>
        <dbReference type="PROSITE" id="PS50174"/>
    </source>
</evidence>
<keyword evidence="11" id="KW-1185">Reference proteome</keyword>
<accession>A0A0L0FIL2</accession>
<evidence type="ECO:0008006" key="12">
    <source>
        <dbReference type="Google" id="ProtNLM"/>
    </source>
</evidence>
<feature type="compositionally biased region" description="Gly residues" evidence="7">
    <location>
        <begin position="341"/>
        <end position="351"/>
    </location>
</feature>
<keyword evidence="2 6" id="KW-0507">mRNA processing</keyword>
<dbReference type="InterPro" id="IPR000467">
    <property type="entry name" value="G_patch_dom"/>
</dbReference>
<dbReference type="InterPro" id="IPR000504">
    <property type="entry name" value="RRM_dom"/>
</dbReference>
<feature type="compositionally biased region" description="Low complexity" evidence="7">
    <location>
        <begin position="264"/>
        <end position="276"/>
    </location>
</feature>
<feature type="region of interest" description="Disordered" evidence="7">
    <location>
        <begin position="1"/>
        <end position="123"/>
    </location>
</feature>
<dbReference type="eggNOG" id="KOG1996">
    <property type="taxonomic scope" value="Eukaryota"/>
</dbReference>
<dbReference type="InterPro" id="IPR012677">
    <property type="entry name" value="Nucleotide-bd_a/b_plait_sf"/>
</dbReference>
<feature type="compositionally biased region" description="Low complexity" evidence="7">
    <location>
        <begin position="68"/>
        <end position="84"/>
    </location>
</feature>
<dbReference type="PANTHER" id="PTHR13288:SF8">
    <property type="entry name" value="SPLICING FACTOR 45"/>
    <property type="match status" value="1"/>
</dbReference>
<dbReference type="OrthoDB" id="5411533at2759"/>
<evidence type="ECO:0000256" key="1">
    <source>
        <dbReference type="ARBA" id="ARBA00004123"/>
    </source>
</evidence>
<dbReference type="Proteomes" id="UP000054560">
    <property type="component" value="Unassembled WGS sequence"/>
</dbReference>
<evidence type="ECO:0000313" key="11">
    <source>
        <dbReference type="Proteomes" id="UP000054560"/>
    </source>
</evidence>
<gene>
    <name evidence="10" type="ORF">SARC_11174</name>
</gene>
<dbReference type="SUPFAM" id="SSF54928">
    <property type="entry name" value="RNA-binding domain, RBD"/>
    <property type="match status" value="1"/>
</dbReference>
<comment type="subcellular location">
    <subcellularLocation>
        <location evidence="1">Nucleus</location>
    </subcellularLocation>
</comment>
<dbReference type="InterPro" id="IPR035979">
    <property type="entry name" value="RBD_domain_sf"/>
</dbReference>
<evidence type="ECO:0000256" key="2">
    <source>
        <dbReference type="ARBA" id="ARBA00022664"/>
    </source>
</evidence>
<feature type="compositionally biased region" description="Polar residues" evidence="7">
    <location>
        <begin position="110"/>
        <end position="123"/>
    </location>
</feature>
<evidence type="ECO:0000256" key="4">
    <source>
        <dbReference type="ARBA" id="ARBA00023187"/>
    </source>
</evidence>
<reference evidence="10 11" key="1">
    <citation type="submission" date="2011-02" db="EMBL/GenBank/DDBJ databases">
        <title>The Genome Sequence of Sphaeroforma arctica JP610.</title>
        <authorList>
            <consortium name="The Broad Institute Genome Sequencing Platform"/>
            <person name="Russ C."/>
            <person name="Cuomo C."/>
            <person name="Young S.K."/>
            <person name="Zeng Q."/>
            <person name="Gargeya S."/>
            <person name="Alvarado L."/>
            <person name="Berlin A."/>
            <person name="Chapman S.B."/>
            <person name="Chen Z."/>
            <person name="Freedman E."/>
            <person name="Gellesch M."/>
            <person name="Goldberg J."/>
            <person name="Griggs A."/>
            <person name="Gujja S."/>
            <person name="Heilman E."/>
            <person name="Heiman D."/>
            <person name="Howarth C."/>
            <person name="Mehta T."/>
            <person name="Neiman D."/>
            <person name="Pearson M."/>
            <person name="Roberts A."/>
            <person name="Saif S."/>
            <person name="Shea T."/>
            <person name="Shenoy N."/>
            <person name="Sisk P."/>
            <person name="Stolte C."/>
            <person name="Sykes S."/>
            <person name="White J."/>
            <person name="Yandava C."/>
            <person name="Burger G."/>
            <person name="Gray M.W."/>
            <person name="Holland P.W.H."/>
            <person name="King N."/>
            <person name="Lang F.B.F."/>
            <person name="Roger A.J."/>
            <person name="Ruiz-Trillo I."/>
            <person name="Haas B."/>
            <person name="Nusbaum C."/>
            <person name="Birren B."/>
        </authorList>
    </citation>
    <scope>NUCLEOTIDE SEQUENCE [LARGE SCALE GENOMIC DNA]</scope>
    <source>
        <strain evidence="10 11">JP610</strain>
    </source>
</reference>
<evidence type="ECO:0000256" key="6">
    <source>
        <dbReference type="PIRNR" id="PIRNR031066"/>
    </source>
</evidence>
<evidence type="ECO:0000259" key="8">
    <source>
        <dbReference type="PROSITE" id="PS50102"/>
    </source>
</evidence>
<feature type="region of interest" description="Disordered" evidence="7">
    <location>
        <begin position="153"/>
        <end position="355"/>
    </location>
</feature>
<sequence>MALYGGLYGDLPVDSDKKKKARHDSPLAPGAPSPGQPAKSQYSSKAAGWSTANQMMKSMVMRKKMEKQQQQQQQQQQAHSQTQQGVGGLAGLAYGVQSRGNDDVPDGATLDSSTTTSVMPSSNAVNSNVHVRSIVPLENQPVGVLDFPMTIIEDEYNPMRPNDYDSWLTEQMREKSQAKGEGLNSKERDGKSSHSDSRDGRSGRDRERDRDRGRDRHDRDKGRDRDRDTDRDRDRDRDRDSHGDRHRDRDDRGRSRKNSGDHGSGSSSSARASGGATVSTQSKEAIAAALAVATAKARAAASAMQPSAPTINLQESAEDAIARRRGMSAGMKKPPPPPTPGRGGSAAGGNDGSWAAKMMGQMGWQEGKGIGKSQQGMATPLMVNNGQGTMGKQIAPAPSKPANTKDLRNPSTIVLLENMVGPGEVDDDLQPEVEEECSQYGKVVKVLIFEVPGGQVSDDRAVRIFAEFKSVAAATKALIALGGRFFGGRTVRASFYNPARFASFDLAPTK</sequence>
<keyword evidence="3 6" id="KW-0694">RNA-binding</keyword>
<dbReference type="GO" id="GO:0000380">
    <property type="term" value="P:alternative mRNA splicing, via spliceosome"/>
    <property type="evidence" value="ECO:0007669"/>
    <property type="project" value="TreeGrafter"/>
</dbReference>
<keyword evidence="4 6" id="KW-0508">mRNA splicing</keyword>
<dbReference type="PROSITE" id="PS50102">
    <property type="entry name" value="RRM"/>
    <property type="match status" value="1"/>
</dbReference>
<dbReference type="InterPro" id="IPR003954">
    <property type="entry name" value="RRM_euk-type"/>
</dbReference>
<dbReference type="AlphaFoldDB" id="A0A0L0FIL2"/>
<dbReference type="Gene3D" id="3.30.70.330">
    <property type="match status" value="1"/>
</dbReference>
<proteinExistence type="predicted"/>
<feature type="compositionally biased region" description="Polar residues" evidence="7">
    <location>
        <begin position="304"/>
        <end position="315"/>
    </location>
</feature>
<protein>
    <recommendedName>
        <fullName evidence="12">G-patch domain-containing protein</fullName>
    </recommendedName>
</protein>
<dbReference type="GO" id="GO:0071011">
    <property type="term" value="C:precatalytic spliceosome"/>
    <property type="evidence" value="ECO:0007669"/>
    <property type="project" value="TreeGrafter"/>
</dbReference>
<evidence type="ECO:0000256" key="7">
    <source>
        <dbReference type="SAM" id="MobiDB-lite"/>
    </source>
</evidence>
<dbReference type="PANTHER" id="PTHR13288">
    <property type="entry name" value="SPLICING FACTOR 45 SPF45"/>
    <property type="match status" value="1"/>
</dbReference>